<evidence type="ECO:0000256" key="6">
    <source>
        <dbReference type="ARBA" id="ARBA00022750"/>
    </source>
</evidence>
<name>A0A7J0EGB0_9ERIC</name>
<organism evidence="19 20">
    <name type="scientific">Actinidia rufa</name>
    <dbReference type="NCBI Taxonomy" id="165716"/>
    <lineage>
        <taxon>Eukaryota</taxon>
        <taxon>Viridiplantae</taxon>
        <taxon>Streptophyta</taxon>
        <taxon>Embryophyta</taxon>
        <taxon>Tracheophyta</taxon>
        <taxon>Spermatophyta</taxon>
        <taxon>Magnoliopsida</taxon>
        <taxon>eudicotyledons</taxon>
        <taxon>Gunneridae</taxon>
        <taxon>Pentapetalae</taxon>
        <taxon>asterids</taxon>
        <taxon>Ericales</taxon>
        <taxon>Actinidiaceae</taxon>
        <taxon>Actinidia</taxon>
    </lineage>
</organism>
<dbReference type="InterPro" id="IPR050951">
    <property type="entry name" value="Retrovirus_Pol_polyprotein"/>
</dbReference>
<keyword evidence="8" id="KW-0378">Hydrolase</keyword>
<dbReference type="Pfam" id="PF17917">
    <property type="entry name" value="RT_RNaseH"/>
    <property type="match status" value="1"/>
</dbReference>
<dbReference type="GO" id="GO:0003887">
    <property type="term" value="F:DNA-directed DNA polymerase activity"/>
    <property type="evidence" value="ECO:0007669"/>
    <property type="project" value="UniProtKB-KW"/>
</dbReference>
<feature type="domain" description="Reverse transcriptase RNase H-like" evidence="16">
    <location>
        <begin position="337"/>
        <end position="411"/>
    </location>
</feature>
<keyword evidence="20" id="KW-1185">Reference proteome</keyword>
<keyword evidence="7" id="KW-0255">Endonuclease</keyword>
<evidence type="ECO:0000256" key="4">
    <source>
        <dbReference type="ARBA" id="ARBA00022722"/>
    </source>
</evidence>
<dbReference type="AlphaFoldDB" id="A0A7J0EGB0"/>
<feature type="domain" description="Integrase zinc-binding" evidence="17">
    <location>
        <begin position="470"/>
        <end position="509"/>
    </location>
</feature>
<dbReference type="CDD" id="cd09274">
    <property type="entry name" value="RNase_HI_RT_Ty3"/>
    <property type="match status" value="1"/>
</dbReference>
<keyword evidence="9" id="KW-0460">Magnesium</keyword>
<comment type="caution">
    <text evidence="19">The sequence shown here is derived from an EMBL/GenBank/DDBJ whole genome shotgun (WGS) entry which is preliminary data.</text>
</comment>
<evidence type="ECO:0000256" key="7">
    <source>
        <dbReference type="ARBA" id="ARBA00022759"/>
    </source>
</evidence>
<dbReference type="Pfam" id="PF17921">
    <property type="entry name" value="Integrase_H2C2"/>
    <property type="match status" value="1"/>
</dbReference>
<dbReference type="PANTHER" id="PTHR37984">
    <property type="entry name" value="PROTEIN CBG26694"/>
    <property type="match status" value="1"/>
</dbReference>
<evidence type="ECO:0000259" key="15">
    <source>
        <dbReference type="Pfam" id="PF03732"/>
    </source>
</evidence>
<dbReference type="InterPro" id="IPR041373">
    <property type="entry name" value="RT_RNaseH"/>
</dbReference>
<evidence type="ECO:0000259" key="17">
    <source>
        <dbReference type="Pfam" id="PF17921"/>
    </source>
</evidence>
<dbReference type="GO" id="GO:0003677">
    <property type="term" value="F:DNA binding"/>
    <property type="evidence" value="ECO:0007669"/>
    <property type="project" value="UniProtKB-KW"/>
</dbReference>
<dbReference type="Proteomes" id="UP000585474">
    <property type="component" value="Unassembled WGS sequence"/>
</dbReference>
<dbReference type="InterPro" id="IPR041588">
    <property type="entry name" value="Integrase_H2C2"/>
</dbReference>
<dbReference type="SUPFAM" id="SSF56672">
    <property type="entry name" value="DNA/RNA polymerases"/>
    <property type="match status" value="1"/>
</dbReference>
<evidence type="ECO:0000259" key="18">
    <source>
        <dbReference type="Pfam" id="PF24626"/>
    </source>
</evidence>
<dbReference type="Pfam" id="PF03732">
    <property type="entry name" value="Retrotrans_gag"/>
    <property type="match status" value="1"/>
</dbReference>
<keyword evidence="6" id="KW-0064">Aspartyl protease</keyword>
<accession>A0A7J0EGB0</accession>
<evidence type="ECO:0000256" key="1">
    <source>
        <dbReference type="ARBA" id="ARBA00022670"/>
    </source>
</evidence>
<dbReference type="OrthoDB" id="1738613at2759"/>
<keyword evidence="12" id="KW-0239">DNA-directed DNA polymerase</keyword>
<dbReference type="GO" id="GO:0004190">
    <property type="term" value="F:aspartic-type endopeptidase activity"/>
    <property type="evidence" value="ECO:0007669"/>
    <property type="project" value="UniProtKB-KW"/>
</dbReference>
<evidence type="ECO:0000256" key="14">
    <source>
        <dbReference type="ARBA" id="ARBA00023172"/>
    </source>
</evidence>
<dbReference type="GO" id="GO:0006508">
    <property type="term" value="P:proteolysis"/>
    <property type="evidence" value="ECO:0007669"/>
    <property type="project" value="UniProtKB-KW"/>
</dbReference>
<dbReference type="GO" id="GO:0003964">
    <property type="term" value="F:RNA-directed DNA polymerase activity"/>
    <property type="evidence" value="ECO:0007669"/>
    <property type="project" value="UniProtKB-KW"/>
</dbReference>
<dbReference type="EMBL" id="BJWL01000004">
    <property type="protein sequence ID" value="GFY85491.1"/>
    <property type="molecule type" value="Genomic_DNA"/>
</dbReference>
<keyword evidence="4" id="KW-0540">Nuclease</keyword>
<keyword evidence="2" id="KW-0808">Transferase</keyword>
<keyword evidence="5" id="KW-0479">Metal-binding</keyword>
<protein>
    <submittedName>
        <fullName evidence="19">Uncharacterized protein</fullName>
    </submittedName>
</protein>
<evidence type="ECO:0000256" key="11">
    <source>
        <dbReference type="ARBA" id="ARBA00022918"/>
    </source>
</evidence>
<evidence type="ECO:0000256" key="12">
    <source>
        <dbReference type="ARBA" id="ARBA00022932"/>
    </source>
</evidence>
<evidence type="ECO:0000256" key="5">
    <source>
        <dbReference type="ARBA" id="ARBA00022723"/>
    </source>
</evidence>
<dbReference type="InterPro" id="IPR043502">
    <property type="entry name" value="DNA/RNA_pol_sf"/>
</dbReference>
<keyword evidence="11" id="KW-0695">RNA-directed DNA polymerase</keyword>
<keyword evidence="14" id="KW-0233">DNA recombination</keyword>
<dbReference type="GO" id="GO:0015074">
    <property type="term" value="P:DNA integration"/>
    <property type="evidence" value="ECO:0007669"/>
    <property type="project" value="UniProtKB-KW"/>
</dbReference>
<dbReference type="GO" id="GO:0006310">
    <property type="term" value="P:DNA recombination"/>
    <property type="evidence" value="ECO:0007669"/>
    <property type="project" value="UniProtKB-KW"/>
</dbReference>
<evidence type="ECO:0000256" key="9">
    <source>
        <dbReference type="ARBA" id="ARBA00022842"/>
    </source>
</evidence>
<dbReference type="GO" id="GO:0004519">
    <property type="term" value="F:endonuclease activity"/>
    <property type="evidence" value="ECO:0007669"/>
    <property type="project" value="UniProtKB-KW"/>
</dbReference>
<dbReference type="PANTHER" id="PTHR37984:SF5">
    <property type="entry name" value="PROTEIN NYNRIN-LIKE"/>
    <property type="match status" value="1"/>
</dbReference>
<evidence type="ECO:0000313" key="19">
    <source>
        <dbReference type="EMBL" id="GFY85491.1"/>
    </source>
</evidence>
<keyword evidence="3" id="KW-0548">Nucleotidyltransferase</keyword>
<gene>
    <name evidence="19" type="ORF">Acr_04g0002290</name>
</gene>
<evidence type="ECO:0000256" key="2">
    <source>
        <dbReference type="ARBA" id="ARBA00022679"/>
    </source>
</evidence>
<evidence type="ECO:0000313" key="20">
    <source>
        <dbReference type="Proteomes" id="UP000585474"/>
    </source>
</evidence>
<proteinExistence type="predicted"/>
<dbReference type="InterPro" id="IPR056924">
    <property type="entry name" value="SH3_Tf2-1"/>
</dbReference>
<feature type="domain" description="Tf2-1-like SH3-like" evidence="18">
    <location>
        <begin position="597"/>
        <end position="661"/>
    </location>
</feature>
<evidence type="ECO:0000256" key="13">
    <source>
        <dbReference type="ARBA" id="ARBA00023125"/>
    </source>
</evidence>
<keyword evidence="1" id="KW-0645">Protease</keyword>
<sequence length="692" mass="78752">MPPRNARGCANSLTGARGVRRARGARRNLNEGDDHQESVMGGRASAPMGNVGNVGGAPPAMFGGAEFMQGIFTAIEQVVRNIVQTTHMPVRAADSRATIAMKAFLQLRPPTFKGEPDPLMAEDWLEQVTRALDTILVIEEELRVMFASYQLQGDAFQWWKTMEESLAKKWEPFRKAFLDQYFTDIAKEALRVEFINLVQGSMTVAQYEAKFTSLSRFAKAFVSTEEEKAIAQQGQRTQGRVYAITSAAGPLGTIGQYEQQLDTSVVQACLVDEGSVVSVALPQVVCKFLDVFPEDLIELPPHREIEFSIDLMPGTAPILVPPYHFAPAELQELKLGKVIAYGSRQLRTHEQNYPTHDLELAAVIFVLKSWRHYLYGEHFEVFSDHKSLKYLFTQKDLNMRQRRWMEYMEDYDFDLQYHPGKANVVADALSRKSINTFMSISIKPSIISRVIEAQQQDVEAKTICNRISRVHHGGMKMYHGLCRQFWWRRMKKDVALFVSRCLTCQQVKAEHQKLAGLLQPLSVAEWKWEHITMDFISSLPRSPICWTDVGEAALAKTDWVCDTTEKVVLIRKRLLTAQSHQKSYADKRKRHLEFAVGNHVFLTISPKRGLMRFGHSGKLSPRFIGPFEILDHIGAVAYRLTLPLRLANVHNVFHVSMLRKYEPDPSHVLDWGDLTISENITYEERPIRVLDT</sequence>
<evidence type="ECO:0000256" key="3">
    <source>
        <dbReference type="ARBA" id="ARBA00022695"/>
    </source>
</evidence>
<evidence type="ECO:0000259" key="16">
    <source>
        <dbReference type="Pfam" id="PF17917"/>
    </source>
</evidence>
<reference evidence="19 20" key="1">
    <citation type="submission" date="2019-07" db="EMBL/GenBank/DDBJ databases">
        <title>De Novo Assembly of kiwifruit Actinidia rufa.</title>
        <authorList>
            <person name="Sugita-Konishi S."/>
            <person name="Sato K."/>
            <person name="Mori E."/>
            <person name="Abe Y."/>
            <person name="Kisaki G."/>
            <person name="Hamano K."/>
            <person name="Suezawa K."/>
            <person name="Otani M."/>
            <person name="Fukuda T."/>
            <person name="Manabe T."/>
            <person name="Gomi K."/>
            <person name="Tabuchi M."/>
            <person name="Akimitsu K."/>
            <person name="Kataoka I."/>
        </authorList>
    </citation>
    <scope>NUCLEOTIDE SEQUENCE [LARGE SCALE GENOMIC DNA]</scope>
    <source>
        <strain evidence="20">cv. Fuchu</strain>
    </source>
</reference>
<dbReference type="GO" id="GO:0046872">
    <property type="term" value="F:metal ion binding"/>
    <property type="evidence" value="ECO:0007669"/>
    <property type="project" value="UniProtKB-KW"/>
</dbReference>
<feature type="domain" description="Retrotransposon gag" evidence="15">
    <location>
        <begin position="146"/>
        <end position="228"/>
    </location>
</feature>
<keyword evidence="13" id="KW-0238">DNA-binding</keyword>
<evidence type="ECO:0000256" key="10">
    <source>
        <dbReference type="ARBA" id="ARBA00022908"/>
    </source>
</evidence>
<dbReference type="Gene3D" id="1.10.340.70">
    <property type="match status" value="1"/>
</dbReference>
<keyword evidence="10" id="KW-0229">DNA integration</keyword>
<dbReference type="Pfam" id="PF24626">
    <property type="entry name" value="SH3_Tf2-1"/>
    <property type="match status" value="1"/>
</dbReference>
<dbReference type="InterPro" id="IPR005162">
    <property type="entry name" value="Retrotrans_gag_dom"/>
</dbReference>
<evidence type="ECO:0000256" key="8">
    <source>
        <dbReference type="ARBA" id="ARBA00022801"/>
    </source>
</evidence>